<protein>
    <recommendedName>
        <fullName evidence="2">aminomethyltransferase</fullName>
        <ecNumber evidence="2">2.1.2.10</ecNumber>
    </recommendedName>
    <alternativeName>
        <fullName evidence="5">Glycine cleavage system T protein</fullName>
    </alternativeName>
</protein>
<dbReference type="Proteomes" id="UP000190135">
    <property type="component" value="Unassembled WGS sequence"/>
</dbReference>
<keyword evidence="10" id="KW-0489">Methyltransferase</keyword>
<dbReference type="STRING" id="1365950.SAMN05428963_1288"/>
<dbReference type="EC" id="2.1.2.10" evidence="2"/>
<dbReference type="GO" id="GO:0006546">
    <property type="term" value="P:glycine catabolic process"/>
    <property type="evidence" value="ECO:0007669"/>
    <property type="project" value="InterPro"/>
</dbReference>
<keyword evidence="3" id="KW-0032">Aminotransferase</keyword>
<dbReference type="OrthoDB" id="9800828at2"/>
<dbReference type="InterPro" id="IPR029043">
    <property type="entry name" value="GcvT/YgfZ_C"/>
</dbReference>
<dbReference type="Gene3D" id="4.10.1250.10">
    <property type="entry name" value="Aminomethyltransferase fragment"/>
    <property type="match status" value="1"/>
</dbReference>
<feature type="domain" description="GCVT N-terminal" evidence="8">
    <location>
        <begin position="12"/>
        <end position="265"/>
    </location>
</feature>
<dbReference type="InterPro" id="IPR027266">
    <property type="entry name" value="TrmE/GcvT-like"/>
</dbReference>
<dbReference type="GO" id="GO:0004047">
    <property type="term" value="F:aminomethyltransferase activity"/>
    <property type="evidence" value="ECO:0007669"/>
    <property type="project" value="UniProtKB-EC"/>
</dbReference>
<dbReference type="AlphaFoldDB" id="A0A1T4TF18"/>
<dbReference type="InterPro" id="IPR013977">
    <property type="entry name" value="GcvT_C"/>
</dbReference>
<evidence type="ECO:0000256" key="4">
    <source>
        <dbReference type="ARBA" id="ARBA00022679"/>
    </source>
</evidence>
<comment type="catalytic activity">
    <reaction evidence="6">
        <text>N(6)-[(R)-S(8)-aminomethyldihydrolipoyl]-L-lysyl-[protein] + (6S)-5,6,7,8-tetrahydrofolate = N(6)-[(R)-dihydrolipoyl]-L-lysyl-[protein] + (6R)-5,10-methylene-5,6,7,8-tetrahydrofolate + NH4(+)</text>
        <dbReference type="Rhea" id="RHEA:16945"/>
        <dbReference type="Rhea" id="RHEA-COMP:10475"/>
        <dbReference type="Rhea" id="RHEA-COMP:10492"/>
        <dbReference type="ChEBI" id="CHEBI:15636"/>
        <dbReference type="ChEBI" id="CHEBI:28938"/>
        <dbReference type="ChEBI" id="CHEBI:57453"/>
        <dbReference type="ChEBI" id="CHEBI:83100"/>
        <dbReference type="ChEBI" id="CHEBI:83143"/>
        <dbReference type="EC" id="2.1.2.10"/>
    </reaction>
</comment>
<evidence type="ECO:0000256" key="6">
    <source>
        <dbReference type="ARBA" id="ARBA00047665"/>
    </source>
</evidence>
<gene>
    <name evidence="10" type="ORF">SAMN05428963_1288</name>
</gene>
<sequence>MADLSDLKKTPLFDLHEKLGARMVPFAGYAMPVQYPAGVLKEHLHTREKAGLFDVSHMGQVTIRPKSGDVRDAALALEALVPVDVAGLKAGRQRYGLFTNEDGGLLDDLMITNRGDHLFLVVNAACKEADFAHLSTHLSETCEVTPLEDRALLALQGPGAEAALEKVAPGVVAMRFMDVASFDILGAEAIVSRSGYTGEDGFEISVPAGKAAALAEMLLQDESVQPIGLGARDSLRLEAGLCLYGSDIDQTTTPVEAALEWAMQKARKKGGAREGGFPGASVILEQLHNGADRRRVGLRPQTKTPVRAGAALYAHEEGGEPIGVVTSGGFGPSVEAPVAMGYVPAGMSGAGTPLFAEVRGKRHPVMVATLPFVMPRYKRA</sequence>
<evidence type="ECO:0000256" key="5">
    <source>
        <dbReference type="ARBA" id="ARBA00031395"/>
    </source>
</evidence>
<dbReference type="NCBIfam" id="NF001567">
    <property type="entry name" value="PRK00389.1"/>
    <property type="match status" value="1"/>
</dbReference>
<evidence type="ECO:0000313" key="10">
    <source>
        <dbReference type="EMBL" id="SKA39095.1"/>
    </source>
</evidence>
<keyword evidence="11" id="KW-1185">Reference proteome</keyword>
<dbReference type="PIRSF" id="PIRSF006487">
    <property type="entry name" value="GcvT"/>
    <property type="match status" value="1"/>
</dbReference>
<evidence type="ECO:0000256" key="3">
    <source>
        <dbReference type="ARBA" id="ARBA00022576"/>
    </source>
</evidence>
<dbReference type="InterPro" id="IPR006222">
    <property type="entry name" value="GCVT_N"/>
</dbReference>
<dbReference type="NCBIfam" id="NF010093">
    <property type="entry name" value="PRK13579.1"/>
    <property type="match status" value="1"/>
</dbReference>
<dbReference type="PANTHER" id="PTHR43757:SF2">
    <property type="entry name" value="AMINOMETHYLTRANSFERASE, MITOCHONDRIAL"/>
    <property type="match status" value="1"/>
</dbReference>
<evidence type="ECO:0000313" key="11">
    <source>
        <dbReference type="Proteomes" id="UP000190135"/>
    </source>
</evidence>
<feature type="binding site" evidence="7">
    <location>
        <position position="203"/>
    </location>
    <ligand>
        <name>substrate</name>
    </ligand>
</feature>
<proteinExistence type="inferred from homology"/>
<dbReference type="RefSeq" id="WP_078710492.1">
    <property type="nucleotide sequence ID" value="NZ_FUXL01000028.1"/>
</dbReference>
<dbReference type="Gene3D" id="3.30.70.1400">
    <property type="entry name" value="Aminomethyltransferase beta-barrel domains"/>
    <property type="match status" value="1"/>
</dbReference>
<dbReference type="Pfam" id="PF01571">
    <property type="entry name" value="GCV_T"/>
    <property type="match status" value="1"/>
</dbReference>
<dbReference type="SUPFAM" id="SSF101790">
    <property type="entry name" value="Aminomethyltransferase beta-barrel domain"/>
    <property type="match status" value="1"/>
</dbReference>
<dbReference type="SUPFAM" id="SSF103025">
    <property type="entry name" value="Folate-binding domain"/>
    <property type="match status" value="1"/>
</dbReference>
<dbReference type="Gene3D" id="3.30.1360.120">
    <property type="entry name" value="Probable tRNA modification gtpase trme, domain 1"/>
    <property type="match status" value="1"/>
</dbReference>
<dbReference type="EMBL" id="FUXL01000028">
    <property type="protein sequence ID" value="SKA39095.1"/>
    <property type="molecule type" value="Genomic_DNA"/>
</dbReference>
<dbReference type="GO" id="GO:0032259">
    <property type="term" value="P:methylation"/>
    <property type="evidence" value="ECO:0007669"/>
    <property type="project" value="UniProtKB-KW"/>
</dbReference>
<evidence type="ECO:0000256" key="1">
    <source>
        <dbReference type="ARBA" id="ARBA00008609"/>
    </source>
</evidence>
<evidence type="ECO:0000259" key="9">
    <source>
        <dbReference type="Pfam" id="PF08669"/>
    </source>
</evidence>
<dbReference type="Gene3D" id="2.40.30.110">
    <property type="entry name" value="Aminomethyltransferase beta-barrel domains"/>
    <property type="match status" value="1"/>
</dbReference>
<dbReference type="PANTHER" id="PTHR43757">
    <property type="entry name" value="AMINOMETHYLTRANSFERASE"/>
    <property type="match status" value="1"/>
</dbReference>
<keyword evidence="4 10" id="KW-0808">Transferase</keyword>
<accession>A0A1T4TF18</accession>
<reference evidence="10 11" key="1">
    <citation type="submission" date="2017-02" db="EMBL/GenBank/DDBJ databases">
        <authorList>
            <person name="Peterson S.W."/>
        </authorList>
    </citation>
    <scope>NUCLEOTIDE SEQUENCE [LARGE SCALE GENOMIC DNA]</scope>
    <source>
        <strain evidence="10 11">USBA 369</strain>
    </source>
</reference>
<feature type="domain" description="Aminomethyltransferase C-terminal" evidence="9">
    <location>
        <begin position="293"/>
        <end position="373"/>
    </location>
</feature>
<dbReference type="Pfam" id="PF08669">
    <property type="entry name" value="GCV_T_C"/>
    <property type="match status" value="1"/>
</dbReference>
<dbReference type="FunFam" id="3.30.70.1400:FF:000007">
    <property type="entry name" value="Glycine cleavage system aminomethyltransferase T"/>
    <property type="match status" value="1"/>
</dbReference>
<name>A0A1T4TF18_9HYPH</name>
<dbReference type="GO" id="GO:0008483">
    <property type="term" value="F:transaminase activity"/>
    <property type="evidence" value="ECO:0007669"/>
    <property type="project" value="UniProtKB-KW"/>
</dbReference>
<dbReference type="InterPro" id="IPR006223">
    <property type="entry name" value="GcvT"/>
</dbReference>
<dbReference type="InterPro" id="IPR028896">
    <property type="entry name" value="GcvT/YgfZ/DmdA"/>
</dbReference>
<evidence type="ECO:0000259" key="8">
    <source>
        <dbReference type="Pfam" id="PF01571"/>
    </source>
</evidence>
<organism evidence="10 11">
    <name type="scientific">Consotaella salsifontis</name>
    <dbReference type="NCBI Taxonomy" id="1365950"/>
    <lineage>
        <taxon>Bacteria</taxon>
        <taxon>Pseudomonadati</taxon>
        <taxon>Pseudomonadota</taxon>
        <taxon>Alphaproteobacteria</taxon>
        <taxon>Hyphomicrobiales</taxon>
        <taxon>Aurantimonadaceae</taxon>
        <taxon>Consotaella</taxon>
    </lineage>
</organism>
<evidence type="ECO:0000256" key="2">
    <source>
        <dbReference type="ARBA" id="ARBA00012616"/>
    </source>
</evidence>
<dbReference type="NCBIfam" id="TIGR00528">
    <property type="entry name" value="gcvT"/>
    <property type="match status" value="1"/>
</dbReference>
<dbReference type="GO" id="GO:0005960">
    <property type="term" value="C:glycine cleavage complex"/>
    <property type="evidence" value="ECO:0007669"/>
    <property type="project" value="InterPro"/>
</dbReference>
<evidence type="ECO:0000256" key="7">
    <source>
        <dbReference type="PIRSR" id="PIRSR006487-1"/>
    </source>
</evidence>
<comment type="similarity">
    <text evidence="1">Belongs to the GcvT family.</text>
</comment>
<dbReference type="GO" id="GO:0008168">
    <property type="term" value="F:methyltransferase activity"/>
    <property type="evidence" value="ECO:0007669"/>
    <property type="project" value="UniProtKB-KW"/>
</dbReference>